<dbReference type="InterPro" id="IPR015919">
    <property type="entry name" value="Cadherin-like_sf"/>
</dbReference>
<dbReference type="EMBL" id="CP136600">
    <property type="protein sequence ID" value="WOH38718.1"/>
    <property type="molecule type" value="Genomic_DNA"/>
</dbReference>
<dbReference type="Gene3D" id="2.60.40.10">
    <property type="entry name" value="Immunoglobulins"/>
    <property type="match status" value="5"/>
</dbReference>
<feature type="domain" description="Dystroglycan-type cadherin-like" evidence="1">
    <location>
        <begin position="130"/>
        <end position="220"/>
    </location>
</feature>
<feature type="domain" description="Dystroglycan-type cadherin-like" evidence="1">
    <location>
        <begin position="222"/>
        <end position="308"/>
    </location>
</feature>
<keyword evidence="3" id="KW-1185">Reference proteome</keyword>
<evidence type="ECO:0000313" key="2">
    <source>
        <dbReference type="EMBL" id="WOH38718.1"/>
    </source>
</evidence>
<proteinExistence type="predicted"/>
<evidence type="ECO:0000313" key="3">
    <source>
        <dbReference type="Proteomes" id="UP001301442"/>
    </source>
</evidence>
<accession>A0ABZ0GSD2</accession>
<dbReference type="InterPro" id="IPR013783">
    <property type="entry name" value="Ig-like_fold"/>
</dbReference>
<evidence type="ECO:0000259" key="1">
    <source>
        <dbReference type="SMART" id="SM00736"/>
    </source>
</evidence>
<gene>
    <name evidence="2" type="ORF">RI844_05750</name>
</gene>
<protein>
    <submittedName>
        <fullName evidence="2">Ig domain-containing protein</fullName>
    </submittedName>
</protein>
<name>A0ABZ0GSD2_9GAMM</name>
<organism evidence="2 3">
    <name type="scientific">Thalassotalea fonticola</name>
    <dbReference type="NCBI Taxonomy" id="3065649"/>
    <lineage>
        <taxon>Bacteria</taxon>
        <taxon>Pseudomonadati</taxon>
        <taxon>Pseudomonadota</taxon>
        <taxon>Gammaproteobacteria</taxon>
        <taxon>Alteromonadales</taxon>
        <taxon>Colwelliaceae</taxon>
        <taxon>Thalassotalea</taxon>
    </lineage>
</organism>
<feature type="domain" description="Dystroglycan-type cadherin-like" evidence="1">
    <location>
        <begin position="40"/>
        <end position="129"/>
    </location>
</feature>
<dbReference type="Proteomes" id="UP001301442">
    <property type="component" value="Chromosome"/>
</dbReference>
<dbReference type="RefSeq" id="WP_348397487.1">
    <property type="nucleotide sequence ID" value="NZ_CP136600.1"/>
</dbReference>
<reference evidence="2 3" key="1">
    <citation type="submission" date="2023-09" db="EMBL/GenBank/DDBJ databases">
        <authorList>
            <person name="Qi X."/>
        </authorList>
    </citation>
    <scope>NUCLEOTIDE SEQUENCE [LARGE SCALE GENOMIC DNA]</scope>
    <source>
        <strain evidence="2 3">S1-1</strain>
    </source>
</reference>
<dbReference type="Pfam" id="PF05345">
    <property type="entry name" value="He_PIG"/>
    <property type="match status" value="4"/>
</dbReference>
<sequence>MPTFQMGKITQHMLKIGLISSSLLLSACELDDESNSAPVFGAEPVTNNVATVGQDYNAALSATDPDGDVLLYTMISGPSWLTVNQNGTLSGTHSAADVGMNEVIVSASDGNKTVETTFTLVVEAAPNNLPTPASIANTLAYESLVFNQPLTATDADADPLTFSIINGPDWLTIIDGVLQGTPAAGDLGTNDVVVAVTDGIDIVKVTLSITVEKLPVSEAPGIPTININTATEGLNFSATLSATDAENDTLTFTLDEGSADWLTLNGSILSGTPGTTDVGPNEVFVIVSDGINTNPAETVTITVSSTAPTNLDIAENNGATEDVPFNATLSATTDTSDDVLTFSIESGPSWLSVDGASGVLSGTPAFADIGINEYTTRVTDFNGAFVELTFDVQVAAKPLFNVAPEFKSATIFKPGDIEGSNYADAGQSIALNAFDNNNDILTFSKTAGPDWLVVASDGTLSGTLTNFEADGTTPASNTFTVEVSDGSLSATATLNITKLLFPPEELTTATQAVGRQFSASIIADNGFGTDEGLTFSRAETDTNTLFNVSAEGNVTSTGILTASDTGVYSLIITGTNGIISSDETSIITITDVYGLGTKDTFDNVGGTKATNDLTYTNGWGNEKSRGGIAVDDIVALQSTVEATEKSAGLRATNGAAAVKHFTTVGYSDIVVTYDRAGRGLEDSEDVNLIIDWSIDGITWQTALETVLLDVKDNPIWLNKSFILPPEAEGQEILSLRFNTTGTKFGHQGRIDNIIVSGTAVP</sequence>
<dbReference type="SUPFAM" id="SSF49313">
    <property type="entry name" value="Cadherin-like"/>
    <property type="match status" value="4"/>
</dbReference>
<dbReference type="InterPro" id="IPR006644">
    <property type="entry name" value="Cadg"/>
</dbReference>
<feature type="domain" description="Dystroglycan-type cadherin-like" evidence="1">
    <location>
        <begin position="309"/>
        <end position="401"/>
    </location>
</feature>
<dbReference type="SMART" id="SM00736">
    <property type="entry name" value="CADG"/>
    <property type="match status" value="4"/>
</dbReference>